<dbReference type="Proteomes" id="UP000826921">
    <property type="component" value="Unassembled WGS sequence"/>
</dbReference>
<accession>A0AB35FSF6</accession>
<evidence type="ECO:0000256" key="7">
    <source>
        <dbReference type="ARBA" id="ARBA00023239"/>
    </source>
</evidence>
<evidence type="ECO:0000256" key="1">
    <source>
        <dbReference type="ARBA" id="ARBA00001946"/>
    </source>
</evidence>
<evidence type="ECO:0000256" key="2">
    <source>
        <dbReference type="ARBA" id="ARBA00003670"/>
    </source>
</evidence>
<dbReference type="Gene3D" id="1.20.1440.90">
    <property type="entry name" value="Phosphoenolpyruvate/pyruvate domain"/>
    <property type="match status" value="1"/>
</dbReference>
<keyword evidence="8 10" id="KW-0120">Carbon dioxide fixation</keyword>
<comment type="cofactor">
    <cofactor evidence="1 10">
        <name>Mg(2+)</name>
        <dbReference type="ChEBI" id="CHEBI:18420"/>
    </cofactor>
</comment>
<feature type="active site" evidence="10 11">
    <location>
        <position position="138"/>
    </location>
</feature>
<dbReference type="PANTHER" id="PTHR30523:SF6">
    <property type="entry name" value="PHOSPHOENOLPYRUVATE CARBOXYLASE"/>
    <property type="match status" value="1"/>
</dbReference>
<dbReference type="GO" id="GO:0006099">
    <property type="term" value="P:tricarboxylic acid cycle"/>
    <property type="evidence" value="ECO:0007669"/>
    <property type="project" value="InterPro"/>
</dbReference>
<protein>
    <recommendedName>
        <fullName evidence="5 10">Phosphoenolpyruvate carboxylase</fullName>
        <shortName evidence="10">PEPC</shortName>
        <shortName evidence="10">PEPCase</shortName>
        <ecNumber evidence="4 10">4.1.1.31</ecNumber>
    </recommendedName>
</protein>
<gene>
    <name evidence="10 13" type="primary">ppc</name>
    <name evidence="13" type="ORF">K1I74_03535</name>
</gene>
<dbReference type="GO" id="GO:0005829">
    <property type="term" value="C:cytosol"/>
    <property type="evidence" value="ECO:0007669"/>
    <property type="project" value="TreeGrafter"/>
</dbReference>
<evidence type="ECO:0000256" key="6">
    <source>
        <dbReference type="ARBA" id="ARBA00022842"/>
    </source>
</evidence>
<dbReference type="GO" id="GO:0000287">
    <property type="term" value="F:magnesium ion binding"/>
    <property type="evidence" value="ECO:0007669"/>
    <property type="project" value="UniProtKB-UniRule"/>
</dbReference>
<evidence type="ECO:0000256" key="10">
    <source>
        <dbReference type="HAMAP-Rule" id="MF_00595"/>
    </source>
</evidence>
<comment type="catalytic activity">
    <reaction evidence="9 10">
        <text>oxaloacetate + phosphate = phosphoenolpyruvate + hydrogencarbonate</text>
        <dbReference type="Rhea" id="RHEA:28370"/>
        <dbReference type="ChEBI" id="CHEBI:16452"/>
        <dbReference type="ChEBI" id="CHEBI:17544"/>
        <dbReference type="ChEBI" id="CHEBI:43474"/>
        <dbReference type="ChEBI" id="CHEBI:58702"/>
        <dbReference type="EC" id="4.1.1.31"/>
    </reaction>
</comment>
<dbReference type="InterPro" id="IPR018129">
    <property type="entry name" value="PEP_COase_Lys_AS"/>
</dbReference>
<keyword evidence="6 10" id="KW-0460">Magnesium</keyword>
<reference evidence="13" key="1">
    <citation type="submission" date="2021-07" db="EMBL/GenBank/DDBJ databases">
        <title>Occurrence of streptococci in the human mouth that bind to a non-human glycan.</title>
        <authorList>
            <person name="Cross B."/>
            <person name="Thamadilok S."/>
            <person name="Bensing B."/>
            <person name="Sasmal A."/>
            <person name="Khedri Z."/>
            <person name="Deng L."/>
            <person name="Yu H."/>
            <person name="Mehta A."/>
            <person name="Aluvathingal J."/>
            <person name="Nadendla S."/>
            <person name="Vickerman M."/>
            <person name="Chen X."/>
            <person name="Dewhirst F."/>
            <person name="Gill A."/>
            <person name="Lettrichova I."/>
            <person name="Diaz S."/>
            <person name="Gill S."/>
            <person name="Tettelin H."/>
            <person name="Iverson T."/>
            <person name="Sullam P."/>
            <person name="Varki A."/>
            <person name="Ruhl S."/>
        </authorList>
    </citation>
    <scope>NUCLEOTIDE SEQUENCE</scope>
    <source>
        <strain evidence="13">SK9</strain>
    </source>
</reference>
<evidence type="ECO:0000256" key="8">
    <source>
        <dbReference type="ARBA" id="ARBA00023300"/>
    </source>
</evidence>
<dbReference type="HAMAP" id="MF_00595">
    <property type="entry name" value="PEPcase_type1"/>
    <property type="match status" value="1"/>
</dbReference>
<dbReference type="PROSITE" id="PS00393">
    <property type="entry name" value="PEPCASE_2"/>
    <property type="match status" value="1"/>
</dbReference>
<evidence type="ECO:0000256" key="12">
    <source>
        <dbReference type="PROSITE-ProRule" id="PRU10112"/>
    </source>
</evidence>
<dbReference type="PROSITE" id="PS00781">
    <property type="entry name" value="PEPCASE_1"/>
    <property type="match status" value="1"/>
</dbReference>
<dbReference type="RefSeq" id="WP_061595846.1">
    <property type="nucleotide sequence ID" value="NZ_JAHZQA010000002.1"/>
</dbReference>
<organism evidence="13 14">
    <name type="scientific">Streptococcus gordonii</name>
    <dbReference type="NCBI Taxonomy" id="1302"/>
    <lineage>
        <taxon>Bacteria</taxon>
        <taxon>Bacillati</taxon>
        <taxon>Bacillota</taxon>
        <taxon>Bacilli</taxon>
        <taxon>Lactobacillales</taxon>
        <taxon>Streptococcaceae</taxon>
        <taxon>Streptococcus</taxon>
    </lineage>
</organism>
<name>A0AB35FSF6_STRGN</name>
<comment type="similarity">
    <text evidence="3 10">Belongs to the PEPCase type 1 family.</text>
</comment>
<sequence>MSFNKLESFSNKEVIREEVSILTDLLTDVTRKILSPETFEKIATMEDLAVHSKYQELKEIVEELTTEEMVYISRYFSILPLLINISEDVDLAYEINHQNNIDQDYLGKLSTTIDLISTRENAKEILENLNVVPVLTAHPTQVQRKTMLDLTNHIHTLLRQHRDVKADLVNEKKWLGNLRRYIELMMQTDMIRDKKLKVTNEITNVMEYYNSSFLQAITNFMVEYRRLAEERGIKLDNPKPITMGMWIGGDRDGNPFVTAETLKLSATLQSEVILNYYIDKVYTLYRTFSLSTNLSETSQAVAEMAALSTDKSVYRENEPYRRAFHYIQSKLIQTLLYLKEGNFSNEGQRFTDRAEKTLSTKTTPSVSNKGREIIPNYIQSRISETLTELKKEETPSYKTAKEFKEDLQVIYDSLIEHHGEALVTGDLTELLQAVDVFGFFLASIDMRQDSSVHEACVAELLASANIVKDYSSLSEEEKCQVLLKQLLEDPRILSATHEPKSELLQKELEIFKTARQLKDALGEEVIKQNIISHSTSVSDLLELAIMLKEVGLIDENGTRVQIVPLFETIEDLDNSCETMEKYLSLPIAQKWIASKNNYQEIMLGYSDSNKDGGYLSSCWTLYKAQQQLTAIGDKFGVKITFFHGRGGTVGRGGGPTYEAITSQPLRSINDRIRLTEQGEVIGNKYGNKDAAYYNLEMLVSAAINRMVTHKKSDTHTSNKYERIMDQVVERSYQIYRDLVFGDERFYDYFFESSPIKAISSFNIGSRPAARKTITEIGGLRAIPWVFSWSQSRVMFPGWYGVGSSFKEFIDQDPENNLAFLQLMYKRWPFFKSLLSNVDMVLSKSNMNIAFEYAQLCEDQNVRDIFNIILDEWQLTKNVILEIEGHDELLAENTYLRDSLDYRMPYFNVLNYIQLELIKRQRNGQLTPDQEKLIHITINGIATGLRNSG</sequence>
<evidence type="ECO:0000256" key="11">
    <source>
        <dbReference type="PROSITE-ProRule" id="PRU10111"/>
    </source>
</evidence>
<dbReference type="EC" id="4.1.1.31" evidence="4 10"/>
<comment type="subunit">
    <text evidence="10">Homotetramer.</text>
</comment>
<dbReference type="NCBIfam" id="NF000584">
    <property type="entry name" value="PRK00009.1"/>
    <property type="match status" value="1"/>
</dbReference>
<comment type="function">
    <text evidence="2 10">Forms oxaloacetate, a four-carbon dicarboxylic acid source for the tricarboxylic acid cycle.</text>
</comment>
<dbReference type="InterPro" id="IPR022805">
    <property type="entry name" value="PEP_COase_bac/pln-type"/>
</dbReference>
<evidence type="ECO:0000256" key="9">
    <source>
        <dbReference type="ARBA" id="ARBA00048995"/>
    </source>
</evidence>
<evidence type="ECO:0000256" key="4">
    <source>
        <dbReference type="ARBA" id="ARBA00012305"/>
    </source>
</evidence>
<feature type="active site" evidence="10 12">
    <location>
        <position position="610"/>
    </location>
</feature>
<dbReference type="InterPro" id="IPR015813">
    <property type="entry name" value="Pyrv/PenolPyrv_kinase-like_dom"/>
</dbReference>
<dbReference type="EMBL" id="JAHZQA010000002">
    <property type="protein sequence ID" value="MBZ2127133.1"/>
    <property type="molecule type" value="Genomic_DNA"/>
</dbReference>
<evidence type="ECO:0000313" key="14">
    <source>
        <dbReference type="Proteomes" id="UP000826921"/>
    </source>
</evidence>
<dbReference type="PRINTS" id="PR00150">
    <property type="entry name" value="PEPCARBXLASE"/>
</dbReference>
<keyword evidence="7 10" id="KW-0456">Lyase</keyword>
<dbReference type="InterPro" id="IPR021135">
    <property type="entry name" value="PEP_COase"/>
</dbReference>
<proteinExistence type="inferred from homology"/>
<evidence type="ECO:0000256" key="5">
    <source>
        <dbReference type="ARBA" id="ARBA00022419"/>
    </source>
</evidence>
<dbReference type="Pfam" id="PF00311">
    <property type="entry name" value="PEPcase"/>
    <property type="match status" value="1"/>
</dbReference>
<dbReference type="PANTHER" id="PTHR30523">
    <property type="entry name" value="PHOSPHOENOLPYRUVATE CARBOXYLASE"/>
    <property type="match status" value="1"/>
</dbReference>
<dbReference type="SUPFAM" id="SSF51621">
    <property type="entry name" value="Phosphoenolpyruvate/pyruvate domain"/>
    <property type="match status" value="1"/>
</dbReference>
<dbReference type="InterPro" id="IPR033129">
    <property type="entry name" value="PEPCASE_His_AS"/>
</dbReference>
<evidence type="ECO:0000313" key="13">
    <source>
        <dbReference type="EMBL" id="MBZ2127133.1"/>
    </source>
</evidence>
<dbReference type="GO" id="GO:0008964">
    <property type="term" value="F:phosphoenolpyruvate carboxylase activity"/>
    <property type="evidence" value="ECO:0007669"/>
    <property type="project" value="UniProtKB-UniRule"/>
</dbReference>
<dbReference type="GO" id="GO:0015977">
    <property type="term" value="P:carbon fixation"/>
    <property type="evidence" value="ECO:0007669"/>
    <property type="project" value="UniProtKB-UniRule"/>
</dbReference>
<comment type="caution">
    <text evidence="13">The sequence shown here is derived from an EMBL/GenBank/DDBJ whole genome shotgun (WGS) entry which is preliminary data.</text>
</comment>
<dbReference type="AlphaFoldDB" id="A0AB35FSF6"/>
<evidence type="ECO:0000256" key="3">
    <source>
        <dbReference type="ARBA" id="ARBA00008346"/>
    </source>
</evidence>
<dbReference type="GO" id="GO:0006107">
    <property type="term" value="P:oxaloacetate metabolic process"/>
    <property type="evidence" value="ECO:0007669"/>
    <property type="project" value="UniProtKB-UniRule"/>
</dbReference>